<evidence type="ECO:0000313" key="2">
    <source>
        <dbReference type="EMBL" id="GBP08589.1"/>
    </source>
</evidence>
<dbReference type="AlphaFoldDB" id="A0A4C1T294"/>
<organism evidence="2 3">
    <name type="scientific">Eumeta variegata</name>
    <name type="common">Bagworm moth</name>
    <name type="synonym">Eumeta japonica</name>
    <dbReference type="NCBI Taxonomy" id="151549"/>
    <lineage>
        <taxon>Eukaryota</taxon>
        <taxon>Metazoa</taxon>
        <taxon>Ecdysozoa</taxon>
        <taxon>Arthropoda</taxon>
        <taxon>Hexapoda</taxon>
        <taxon>Insecta</taxon>
        <taxon>Pterygota</taxon>
        <taxon>Neoptera</taxon>
        <taxon>Endopterygota</taxon>
        <taxon>Lepidoptera</taxon>
        <taxon>Glossata</taxon>
        <taxon>Ditrysia</taxon>
        <taxon>Tineoidea</taxon>
        <taxon>Psychidae</taxon>
        <taxon>Oiketicinae</taxon>
        <taxon>Eumeta</taxon>
    </lineage>
</organism>
<evidence type="ECO:0000313" key="3">
    <source>
        <dbReference type="Proteomes" id="UP000299102"/>
    </source>
</evidence>
<keyword evidence="3" id="KW-1185">Reference proteome</keyword>
<dbReference type="EMBL" id="BGZK01004371">
    <property type="protein sequence ID" value="GBP08589.1"/>
    <property type="molecule type" value="Genomic_DNA"/>
</dbReference>
<reference evidence="2 3" key="1">
    <citation type="journal article" date="2019" name="Commun. Biol.">
        <title>The bagworm genome reveals a unique fibroin gene that provides high tensile strength.</title>
        <authorList>
            <person name="Kono N."/>
            <person name="Nakamura H."/>
            <person name="Ohtoshi R."/>
            <person name="Tomita M."/>
            <person name="Numata K."/>
            <person name="Arakawa K."/>
        </authorList>
    </citation>
    <scope>NUCLEOTIDE SEQUENCE [LARGE SCALE GENOMIC DNA]</scope>
</reference>
<dbReference type="Proteomes" id="UP000299102">
    <property type="component" value="Unassembled WGS sequence"/>
</dbReference>
<accession>A0A4C1T294</accession>
<proteinExistence type="predicted"/>
<protein>
    <submittedName>
        <fullName evidence="2">Uncharacterized protein</fullName>
    </submittedName>
</protein>
<gene>
    <name evidence="2" type="ORF">EVAR_99939_1</name>
</gene>
<feature type="region of interest" description="Disordered" evidence="1">
    <location>
        <begin position="82"/>
        <end position="108"/>
    </location>
</feature>
<comment type="caution">
    <text evidence="2">The sequence shown here is derived from an EMBL/GenBank/DDBJ whole genome shotgun (WGS) entry which is preliminary data.</text>
</comment>
<evidence type="ECO:0000256" key="1">
    <source>
        <dbReference type="SAM" id="MobiDB-lite"/>
    </source>
</evidence>
<name>A0A4C1T294_EUMVA</name>
<sequence>MHRAVSETALMVSIYVFDVTMSYNSIEPAARTKNMTHAALPRSEAFHLRFEVQARARNERQRGTIGLRARQRSTSVSLLLESRRPTARRSAPTAQGRNGAVANTTPSNNMIISNHDSFSTVIVLAIRLRHDSGRARAAGRPASLACRPDELVRPRSPRAGVDPFNEPRCAAGGCATHIRRRFCRSFGRPLFRAPRAVRSRRRGSEGFGSLYRCIAGFVCDRVLMTFIERAMDQDRGI</sequence>